<organism evidence="1 2">
    <name type="scientific">Elaeophora elaphi</name>
    <dbReference type="NCBI Taxonomy" id="1147741"/>
    <lineage>
        <taxon>Eukaryota</taxon>
        <taxon>Metazoa</taxon>
        <taxon>Ecdysozoa</taxon>
        <taxon>Nematoda</taxon>
        <taxon>Chromadorea</taxon>
        <taxon>Rhabditida</taxon>
        <taxon>Spirurina</taxon>
        <taxon>Spiruromorpha</taxon>
        <taxon>Filarioidea</taxon>
        <taxon>Onchocercidae</taxon>
        <taxon>Elaeophora</taxon>
    </lineage>
</organism>
<evidence type="ECO:0000313" key="1">
    <source>
        <dbReference type="Proteomes" id="UP000050640"/>
    </source>
</evidence>
<accession>A0A0R3RLM5</accession>
<name>A0A0R3RLM5_9BILA</name>
<sequence length="232" mass="26482">MASSFCKFSAFRPFAMLKSAATARLFRRCYNYSSNRSITRRPVLPLLVLSPIWLKLINLLLITSSATAQFTSTKLQSQPRSLDTEQCQTNIPGDCNPYSCHGTCEGRYVRFWDSKLKIDRTVKSCQCVQEPVCSLIGMNANAGCRTYTMLSSAAQRFIRVWTMSDVEKSDNHRSSLFSFRFDRSWDRLRHNQLLNANSKFCCHTANITFSGSIVCRYKFPSILLPISFAFLL</sequence>
<protein>
    <submittedName>
        <fullName evidence="2">Uncharacterized protein</fullName>
    </submittedName>
</protein>
<proteinExistence type="predicted"/>
<reference evidence="2" key="1">
    <citation type="submission" date="2017-02" db="UniProtKB">
        <authorList>
            <consortium name="WormBaseParasite"/>
        </authorList>
    </citation>
    <scope>IDENTIFICATION</scope>
</reference>
<keyword evidence="1" id="KW-1185">Reference proteome</keyword>
<dbReference type="Proteomes" id="UP000050640">
    <property type="component" value="Unplaced"/>
</dbReference>
<dbReference type="AlphaFoldDB" id="A0A0R3RLM5"/>
<evidence type="ECO:0000313" key="2">
    <source>
        <dbReference type="WBParaSite" id="EEL_0000238401-mRNA-1"/>
    </source>
</evidence>
<dbReference type="WBParaSite" id="EEL_0000238401-mRNA-1">
    <property type="protein sequence ID" value="EEL_0000238401-mRNA-1"/>
    <property type="gene ID" value="EEL_0000238401"/>
</dbReference>